<reference evidence="4" key="1">
    <citation type="journal article" date="2019" name="Int. J. Syst. Evol. Microbiol.">
        <title>The Global Catalogue of Microorganisms (GCM) 10K type strain sequencing project: providing services to taxonomists for standard genome sequencing and annotation.</title>
        <authorList>
            <consortium name="The Broad Institute Genomics Platform"/>
            <consortium name="The Broad Institute Genome Sequencing Center for Infectious Disease"/>
            <person name="Wu L."/>
            <person name="Ma J."/>
        </authorList>
    </citation>
    <scope>NUCLEOTIDE SEQUENCE [LARGE SCALE GENOMIC DNA]</scope>
    <source>
        <strain evidence="4">KCTC 15012</strain>
    </source>
</reference>
<keyword evidence="1" id="KW-0812">Transmembrane</keyword>
<evidence type="ECO:0000313" key="4">
    <source>
        <dbReference type="Proteomes" id="UP001597296"/>
    </source>
</evidence>
<feature type="domain" description="EamA" evidence="2">
    <location>
        <begin position="22"/>
        <end position="156"/>
    </location>
</feature>
<dbReference type="EMBL" id="JBHUIY010000021">
    <property type="protein sequence ID" value="MFD2234406.1"/>
    <property type="molecule type" value="Genomic_DNA"/>
</dbReference>
<comment type="caution">
    <text evidence="3">The sequence shown here is derived from an EMBL/GenBank/DDBJ whole genome shotgun (WGS) entry which is preliminary data.</text>
</comment>
<organism evidence="3 4">
    <name type="scientific">Phaeospirillum tilakii</name>
    <dbReference type="NCBI Taxonomy" id="741673"/>
    <lineage>
        <taxon>Bacteria</taxon>
        <taxon>Pseudomonadati</taxon>
        <taxon>Pseudomonadota</taxon>
        <taxon>Alphaproteobacteria</taxon>
        <taxon>Rhodospirillales</taxon>
        <taxon>Rhodospirillaceae</taxon>
        <taxon>Phaeospirillum</taxon>
    </lineage>
</organism>
<dbReference type="SUPFAM" id="SSF103481">
    <property type="entry name" value="Multidrug resistance efflux transporter EmrE"/>
    <property type="match status" value="2"/>
</dbReference>
<accession>A0ABW5CBY6</accession>
<dbReference type="Pfam" id="PF00892">
    <property type="entry name" value="EamA"/>
    <property type="match status" value="2"/>
</dbReference>
<sequence length="305" mass="32547">MSPSDSSSSAAMIEPASPDAIAVAGVILAVCFLATGGIFVKLSPLDPIATGAWRILLALPLVHGWDALERRRAPRAVSRLERRDLAVLWAAGALLGLDLTFWNISFHYTTVANANLLANLVPFVVVPLSVLLYRERIRRSFLAGLALTLCGVILLLSASLRASASSVLGDGLALLTAVFYGLYLLLVSRLRRRFGPGRILYLSSLGCLSTLVPLALLLEQRLVPAGLEDLAPLVGLAVLSHVVGQGMLAQCLRPVPAALSSVLVLMQPVVAAIYAWILFHETLTVRQIVGIAICLVGLYFAKRGQ</sequence>
<keyword evidence="1" id="KW-0472">Membrane</keyword>
<feature type="transmembrane region" description="Helical" evidence="1">
    <location>
        <begin position="116"/>
        <end position="133"/>
    </location>
</feature>
<feature type="transmembrane region" description="Helical" evidence="1">
    <location>
        <begin position="283"/>
        <end position="301"/>
    </location>
</feature>
<gene>
    <name evidence="3" type="ORF">ACFSNB_11375</name>
</gene>
<evidence type="ECO:0000259" key="2">
    <source>
        <dbReference type="Pfam" id="PF00892"/>
    </source>
</evidence>
<dbReference type="InterPro" id="IPR000620">
    <property type="entry name" value="EamA_dom"/>
</dbReference>
<dbReference type="Gene3D" id="1.10.3730.20">
    <property type="match status" value="1"/>
</dbReference>
<feature type="transmembrane region" description="Helical" evidence="1">
    <location>
        <begin position="166"/>
        <end position="187"/>
    </location>
</feature>
<dbReference type="RefSeq" id="WP_377316591.1">
    <property type="nucleotide sequence ID" value="NZ_JBHUIY010000021.1"/>
</dbReference>
<name>A0ABW5CBY6_9PROT</name>
<feature type="transmembrane region" description="Helical" evidence="1">
    <location>
        <begin position="85"/>
        <end position="104"/>
    </location>
</feature>
<proteinExistence type="predicted"/>
<feature type="transmembrane region" description="Helical" evidence="1">
    <location>
        <begin position="230"/>
        <end position="248"/>
    </location>
</feature>
<evidence type="ECO:0000256" key="1">
    <source>
        <dbReference type="SAM" id="Phobius"/>
    </source>
</evidence>
<keyword evidence="4" id="KW-1185">Reference proteome</keyword>
<feature type="transmembrane region" description="Helical" evidence="1">
    <location>
        <begin position="21"/>
        <end position="42"/>
    </location>
</feature>
<dbReference type="InterPro" id="IPR037185">
    <property type="entry name" value="EmrE-like"/>
</dbReference>
<keyword evidence="1" id="KW-1133">Transmembrane helix</keyword>
<feature type="transmembrane region" description="Helical" evidence="1">
    <location>
        <begin position="199"/>
        <end position="218"/>
    </location>
</feature>
<protein>
    <submittedName>
        <fullName evidence="3">DMT family transporter</fullName>
    </submittedName>
</protein>
<dbReference type="Proteomes" id="UP001597296">
    <property type="component" value="Unassembled WGS sequence"/>
</dbReference>
<feature type="transmembrane region" description="Helical" evidence="1">
    <location>
        <begin position="255"/>
        <end position="277"/>
    </location>
</feature>
<feature type="transmembrane region" description="Helical" evidence="1">
    <location>
        <begin position="140"/>
        <end position="160"/>
    </location>
</feature>
<dbReference type="PANTHER" id="PTHR22911">
    <property type="entry name" value="ACYL-MALONYL CONDENSING ENZYME-RELATED"/>
    <property type="match status" value="1"/>
</dbReference>
<feature type="domain" description="EamA" evidence="2">
    <location>
        <begin position="168"/>
        <end position="300"/>
    </location>
</feature>
<evidence type="ECO:0000313" key="3">
    <source>
        <dbReference type="EMBL" id="MFD2234406.1"/>
    </source>
</evidence>